<sequence length="63" mass="6456">MPASATPIWLLLGDIESPLPLTLTAQGRILAGEIAGSVAPATAAGADLPVSRTHRDALLRLVQ</sequence>
<dbReference type="AlphaFoldDB" id="A0A238ZCE4"/>
<dbReference type="RefSeq" id="WP_089333457.1">
    <property type="nucleotide sequence ID" value="NZ_FZNS01000007.1"/>
</dbReference>
<evidence type="ECO:0000313" key="2">
    <source>
        <dbReference type="Proteomes" id="UP000198310"/>
    </source>
</evidence>
<reference evidence="2" key="1">
    <citation type="submission" date="2017-06" db="EMBL/GenBank/DDBJ databases">
        <authorList>
            <person name="Varghese N."/>
            <person name="Submissions S."/>
        </authorList>
    </citation>
    <scope>NUCLEOTIDE SEQUENCE [LARGE SCALE GENOMIC DNA]</scope>
    <source>
        <strain evidence="2">DSM 28041</strain>
    </source>
</reference>
<protein>
    <submittedName>
        <fullName evidence="1">Uncharacterized protein</fullName>
    </submittedName>
</protein>
<accession>A0A238ZCE4</accession>
<organism evidence="1 2">
    <name type="scientific">Hymenobacter mucosus</name>
    <dbReference type="NCBI Taxonomy" id="1411120"/>
    <lineage>
        <taxon>Bacteria</taxon>
        <taxon>Pseudomonadati</taxon>
        <taxon>Bacteroidota</taxon>
        <taxon>Cytophagia</taxon>
        <taxon>Cytophagales</taxon>
        <taxon>Hymenobacteraceae</taxon>
        <taxon>Hymenobacter</taxon>
    </lineage>
</organism>
<proteinExistence type="predicted"/>
<evidence type="ECO:0000313" key="1">
    <source>
        <dbReference type="EMBL" id="SNR80752.1"/>
    </source>
</evidence>
<keyword evidence="2" id="KW-1185">Reference proteome</keyword>
<name>A0A238ZCE4_9BACT</name>
<dbReference type="Proteomes" id="UP000198310">
    <property type="component" value="Unassembled WGS sequence"/>
</dbReference>
<dbReference type="EMBL" id="FZNS01000007">
    <property type="protein sequence ID" value="SNR80752.1"/>
    <property type="molecule type" value="Genomic_DNA"/>
</dbReference>
<gene>
    <name evidence="1" type="ORF">SAMN06269173_10791</name>
</gene>